<dbReference type="SUPFAM" id="SSF53448">
    <property type="entry name" value="Nucleotide-diphospho-sugar transferases"/>
    <property type="match status" value="1"/>
</dbReference>
<dbReference type="InterPro" id="IPR029044">
    <property type="entry name" value="Nucleotide-diphossugar_trans"/>
</dbReference>
<gene>
    <name evidence="1" type="ORF">I5M07_15685</name>
</gene>
<organism evidence="1 2">
    <name type="scientific">Flavobacterium agrisoli</name>
    <dbReference type="NCBI Taxonomy" id="2793066"/>
    <lineage>
        <taxon>Bacteria</taxon>
        <taxon>Pseudomonadati</taxon>
        <taxon>Bacteroidota</taxon>
        <taxon>Flavobacteriia</taxon>
        <taxon>Flavobacteriales</taxon>
        <taxon>Flavobacteriaceae</taxon>
        <taxon>Flavobacterium</taxon>
    </lineage>
</organism>
<dbReference type="EMBL" id="JAEHFV010000010">
    <property type="protein sequence ID" value="MBK0371269.1"/>
    <property type="molecule type" value="Genomic_DNA"/>
</dbReference>
<dbReference type="Proteomes" id="UP000609172">
    <property type="component" value="Unassembled WGS sequence"/>
</dbReference>
<protein>
    <recommendedName>
        <fullName evidence="3">Glycosyl transferase family 8</fullName>
    </recommendedName>
</protein>
<sequence length="411" mass="48836">MNKNVAFTVCAKNYLAQAFTLRESFYRHNPNCEFFIFLSDDPEGLEDNKNEVVLMEDSWLPEWKKMAFKYNVIEFSTSIKPFCFKKLFLQNYDKVIYLDPDTYVTSPLNEIFNFLDTKSIVLTPHYCNIQTDYTGSITEEEILFVGIYNLGFAAICNNEIGGKIVDWWMNRLANKCYADKIDALHVDQKWMDFIPGFFPNDVLITHHMGINPAIWNLHERELIIENNQFLVRNNLSKESFPLLFFHFSGFDPFNPKLINRRHPKYNTDVYPSYIPLFEEYIQGIYKNGYDQYSKMGYSYNSFEDGENILPLYRRLYRVNEDKFIEENPFLTKEIFYRILKKNKLLSGVKSNSFSIYTNEDRNKRGTIEKIVVVLFSILKKVVGIRYYFSFISFLNNFTRLENQRFLIKKDL</sequence>
<dbReference type="AlphaFoldDB" id="A0A934PQX6"/>
<dbReference type="RefSeq" id="WP_200107395.1">
    <property type="nucleotide sequence ID" value="NZ_JAEHFV010000010.1"/>
</dbReference>
<comment type="caution">
    <text evidence="1">The sequence shown here is derived from an EMBL/GenBank/DDBJ whole genome shotgun (WGS) entry which is preliminary data.</text>
</comment>
<dbReference type="Gene3D" id="3.90.550.10">
    <property type="entry name" value="Spore Coat Polysaccharide Biosynthesis Protein SpsA, Chain A"/>
    <property type="match status" value="1"/>
</dbReference>
<name>A0A934PQX6_9FLAO</name>
<reference evidence="1" key="1">
    <citation type="submission" date="2020-12" db="EMBL/GenBank/DDBJ databases">
        <title>Bacterial novel species Flavobacterium sp. SE-1-e isolated from soil.</title>
        <authorList>
            <person name="Jung H.-Y."/>
        </authorList>
    </citation>
    <scope>NUCLEOTIDE SEQUENCE</scope>
    <source>
        <strain evidence="1">SE-1-e</strain>
    </source>
</reference>
<evidence type="ECO:0000313" key="2">
    <source>
        <dbReference type="Proteomes" id="UP000609172"/>
    </source>
</evidence>
<proteinExistence type="predicted"/>
<accession>A0A934PQX6</accession>
<evidence type="ECO:0000313" key="1">
    <source>
        <dbReference type="EMBL" id="MBK0371269.1"/>
    </source>
</evidence>
<keyword evidence="2" id="KW-1185">Reference proteome</keyword>
<evidence type="ECO:0008006" key="3">
    <source>
        <dbReference type="Google" id="ProtNLM"/>
    </source>
</evidence>